<reference evidence="8 9" key="1">
    <citation type="journal article" date="2018" name="PLoS Pathog.">
        <title>Evolution of structural diversity of trichothecenes, a family of toxins produced by plant pathogenic and entomopathogenic fungi.</title>
        <authorList>
            <person name="Proctor R.H."/>
            <person name="McCormick S.P."/>
            <person name="Kim H.S."/>
            <person name="Cardoza R.E."/>
            <person name="Stanley A.M."/>
            <person name="Lindo L."/>
            <person name="Kelly A."/>
            <person name="Brown D.W."/>
            <person name="Lee T."/>
            <person name="Vaughan M.M."/>
            <person name="Alexander N.J."/>
            <person name="Busman M."/>
            <person name="Gutierrez S."/>
        </authorList>
    </citation>
    <scope>NUCLEOTIDE SEQUENCE [LARGE SCALE GENOMIC DNA]</scope>
    <source>
        <strain evidence="8 9">NRRL 20695</strain>
    </source>
</reference>
<dbReference type="AlphaFoldDB" id="A0A395T788"/>
<dbReference type="CDD" id="cd00071">
    <property type="entry name" value="GMPK"/>
    <property type="match status" value="1"/>
</dbReference>
<protein>
    <recommendedName>
        <fullName evidence="2">guanylate kinase</fullName>
        <ecNumber evidence="2">2.7.4.8</ecNumber>
    </recommendedName>
</protein>
<dbReference type="GO" id="GO:0005524">
    <property type="term" value="F:ATP binding"/>
    <property type="evidence" value="ECO:0007669"/>
    <property type="project" value="UniProtKB-KW"/>
</dbReference>
<keyword evidence="6" id="KW-0067">ATP-binding</keyword>
<dbReference type="EC" id="2.7.4.8" evidence="2"/>
<organism evidence="8 9">
    <name type="scientific">Fusarium longipes</name>
    <dbReference type="NCBI Taxonomy" id="694270"/>
    <lineage>
        <taxon>Eukaryota</taxon>
        <taxon>Fungi</taxon>
        <taxon>Dikarya</taxon>
        <taxon>Ascomycota</taxon>
        <taxon>Pezizomycotina</taxon>
        <taxon>Sordariomycetes</taxon>
        <taxon>Hypocreomycetidae</taxon>
        <taxon>Hypocreales</taxon>
        <taxon>Nectriaceae</taxon>
        <taxon>Fusarium</taxon>
    </lineage>
</organism>
<dbReference type="PROSITE" id="PS00856">
    <property type="entry name" value="GUANYLATE_KINASE_1"/>
    <property type="match status" value="1"/>
</dbReference>
<dbReference type="OrthoDB" id="6334211at2759"/>
<evidence type="ECO:0000256" key="6">
    <source>
        <dbReference type="ARBA" id="ARBA00022840"/>
    </source>
</evidence>
<keyword evidence="3" id="KW-0808">Transferase</keyword>
<dbReference type="SMART" id="SM00072">
    <property type="entry name" value="GuKc"/>
    <property type="match status" value="1"/>
</dbReference>
<evidence type="ECO:0000313" key="9">
    <source>
        <dbReference type="Proteomes" id="UP000266234"/>
    </source>
</evidence>
<dbReference type="EMBL" id="PXOG01000029">
    <property type="protein sequence ID" value="RGP80531.1"/>
    <property type="molecule type" value="Genomic_DNA"/>
</dbReference>
<gene>
    <name evidence="8" type="ORF">FLONG3_1365</name>
</gene>
<dbReference type="STRING" id="694270.A0A395T788"/>
<dbReference type="PANTHER" id="PTHR23117">
    <property type="entry name" value="GUANYLATE KINASE-RELATED"/>
    <property type="match status" value="1"/>
</dbReference>
<dbReference type="GO" id="GO:0005829">
    <property type="term" value="C:cytosol"/>
    <property type="evidence" value="ECO:0007669"/>
    <property type="project" value="TreeGrafter"/>
</dbReference>
<accession>A0A395T788</accession>
<dbReference type="InterPro" id="IPR008145">
    <property type="entry name" value="GK/Ca_channel_bsu"/>
</dbReference>
<dbReference type="Gene3D" id="3.40.50.300">
    <property type="entry name" value="P-loop containing nucleotide triphosphate hydrolases"/>
    <property type="match status" value="1"/>
</dbReference>
<dbReference type="NCBIfam" id="TIGR03263">
    <property type="entry name" value="guanyl_kin"/>
    <property type="match status" value="1"/>
</dbReference>
<name>A0A395T788_9HYPO</name>
<dbReference type="SUPFAM" id="SSF52540">
    <property type="entry name" value="P-loop containing nucleoside triphosphate hydrolases"/>
    <property type="match status" value="1"/>
</dbReference>
<dbReference type="InterPro" id="IPR027417">
    <property type="entry name" value="P-loop_NTPase"/>
</dbReference>
<evidence type="ECO:0000313" key="8">
    <source>
        <dbReference type="EMBL" id="RGP80531.1"/>
    </source>
</evidence>
<evidence type="ECO:0000256" key="2">
    <source>
        <dbReference type="ARBA" id="ARBA00012961"/>
    </source>
</evidence>
<evidence type="ECO:0000256" key="1">
    <source>
        <dbReference type="ARBA" id="ARBA00005790"/>
    </source>
</evidence>
<keyword evidence="9" id="KW-1185">Reference proteome</keyword>
<comment type="similarity">
    <text evidence="1">Belongs to the guanylate kinase family.</text>
</comment>
<evidence type="ECO:0000256" key="5">
    <source>
        <dbReference type="ARBA" id="ARBA00022777"/>
    </source>
</evidence>
<keyword evidence="5 8" id="KW-0418">Kinase</keyword>
<keyword evidence="4" id="KW-0547">Nucleotide-binding</keyword>
<evidence type="ECO:0000259" key="7">
    <source>
        <dbReference type="PROSITE" id="PS50052"/>
    </source>
</evidence>
<evidence type="ECO:0000256" key="3">
    <source>
        <dbReference type="ARBA" id="ARBA00022679"/>
    </source>
</evidence>
<dbReference type="PANTHER" id="PTHR23117:SF13">
    <property type="entry name" value="GUANYLATE KINASE"/>
    <property type="match status" value="1"/>
</dbReference>
<dbReference type="InterPro" id="IPR008144">
    <property type="entry name" value="Guanylate_kin-like_dom"/>
</dbReference>
<evidence type="ECO:0000256" key="4">
    <source>
        <dbReference type="ARBA" id="ARBA00022741"/>
    </source>
</evidence>
<dbReference type="InterPro" id="IPR017665">
    <property type="entry name" value="Guanylate_kinase"/>
</dbReference>
<feature type="domain" description="Guanylate kinase-like" evidence="7">
    <location>
        <begin position="17"/>
        <end position="198"/>
    </location>
</feature>
<dbReference type="Proteomes" id="UP000266234">
    <property type="component" value="Unassembled WGS sequence"/>
</dbReference>
<dbReference type="Pfam" id="PF00625">
    <property type="entry name" value="Guanylate_kin"/>
    <property type="match status" value="1"/>
</dbReference>
<proteinExistence type="inferred from homology"/>
<dbReference type="InterPro" id="IPR020590">
    <property type="entry name" value="Guanylate_kinase_CS"/>
</dbReference>
<sequence>MMPTNAYLQLQAEIIDHRPIIISGPSGVGRGTLIQRLTDSHPEFSQVVSQTTRQPRIGESEGDPYYFVTEPVFTNIVENPGFIEYSSLNGNYYGTSKEAIADQTRKGSAILEIDTEGAKQIKRSQCLDVRCVFIKPPDIHALEARLRACGTEDKANMRGRLARASAEIDFAEKSGVYDLIITNDDLDEAYRKLEAFVLGQNVGFKVVYDPYQLD</sequence>
<comment type="caution">
    <text evidence="8">The sequence shown here is derived from an EMBL/GenBank/DDBJ whole genome shotgun (WGS) entry which is preliminary data.</text>
</comment>
<dbReference type="PROSITE" id="PS50052">
    <property type="entry name" value="GUANYLATE_KINASE_2"/>
    <property type="match status" value="1"/>
</dbReference>
<dbReference type="GO" id="GO:0004385">
    <property type="term" value="F:GMP kinase activity"/>
    <property type="evidence" value="ECO:0007669"/>
    <property type="project" value="UniProtKB-EC"/>
</dbReference>